<accession>A0AAW1VC73</accession>
<sequence length="187" mass="21670">MIFVYCSLISASEKLHIEENHPLYTLHYWCIKSSLEIVIPEYNEPFQLLELYDFVNKRFSGYYQLYTDASKSSSSSVGIAVFDRFLRASKQLTLSSYFSVFGELSAILLALEYVVIFYTVINENKFVVISESQSALLPLEKLKTSNQFTVIHRYILERIFILESKGILVQFLSVRARVGITRITEYI</sequence>
<dbReference type="InterPro" id="IPR012337">
    <property type="entry name" value="RNaseH-like_sf"/>
</dbReference>
<dbReference type="Proteomes" id="UP001431783">
    <property type="component" value="Unassembled WGS sequence"/>
</dbReference>
<keyword evidence="2" id="KW-1185">Reference proteome</keyword>
<dbReference type="SUPFAM" id="SSF53098">
    <property type="entry name" value="Ribonuclease H-like"/>
    <property type="match status" value="1"/>
</dbReference>
<name>A0AAW1VC73_9CUCU</name>
<gene>
    <name evidence="1" type="ORF">WA026_008713</name>
</gene>
<organism evidence="1 2">
    <name type="scientific">Henosepilachna vigintioctopunctata</name>
    <dbReference type="NCBI Taxonomy" id="420089"/>
    <lineage>
        <taxon>Eukaryota</taxon>
        <taxon>Metazoa</taxon>
        <taxon>Ecdysozoa</taxon>
        <taxon>Arthropoda</taxon>
        <taxon>Hexapoda</taxon>
        <taxon>Insecta</taxon>
        <taxon>Pterygota</taxon>
        <taxon>Neoptera</taxon>
        <taxon>Endopterygota</taxon>
        <taxon>Coleoptera</taxon>
        <taxon>Polyphaga</taxon>
        <taxon>Cucujiformia</taxon>
        <taxon>Coccinelloidea</taxon>
        <taxon>Coccinellidae</taxon>
        <taxon>Epilachninae</taxon>
        <taxon>Epilachnini</taxon>
        <taxon>Henosepilachna</taxon>
    </lineage>
</organism>
<comment type="caution">
    <text evidence="1">The sequence shown here is derived from an EMBL/GenBank/DDBJ whole genome shotgun (WGS) entry which is preliminary data.</text>
</comment>
<dbReference type="GO" id="GO:0003676">
    <property type="term" value="F:nucleic acid binding"/>
    <property type="evidence" value="ECO:0007669"/>
    <property type="project" value="InterPro"/>
</dbReference>
<dbReference type="AlphaFoldDB" id="A0AAW1VC73"/>
<dbReference type="Gene3D" id="3.30.420.10">
    <property type="entry name" value="Ribonuclease H-like superfamily/Ribonuclease H"/>
    <property type="match status" value="1"/>
</dbReference>
<reference evidence="1 2" key="1">
    <citation type="submission" date="2023-03" db="EMBL/GenBank/DDBJ databases">
        <title>Genome insight into feeding habits of ladybird beetles.</title>
        <authorList>
            <person name="Li H.-S."/>
            <person name="Huang Y.-H."/>
            <person name="Pang H."/>
        </authorList>
    </citation>
    <scope>NUCLEOTIDE SEQUENCE [LARGE SCALE GENOMIC DNA]</scope>
    <source>
        <strain evidence="1">SYSU_2023b</strain>
        <tissue evidence="1">Whole body</tissue>
    </source>
</reference>
<evidence type="ECO:0000313" key="2">
    <source>
        <dbReference type="Proteomes" id="UP001431783"/>
    </source>
</evidence>
<evidence type="ECO:0008006" key="3">
    <source>
        <dbReference type="Google" id="ProtNLM"/>
    </source>
</evidence>
<protein>
    <recommendedName>
        <fullName evidence="3">RNase H type-1 domain-containing protein</fullName>
    </recommendedName>
</protein>
<evidence type="ECO:0000313" key="1">
    <source>
        <dbReference type="EMBL" id="KAK9889907.1"/>
    </source>
</evidence>
<dbReference type="InterPro" id="IPR036397">
    <property type="entry name" value="RNaseH_sf"/>
</dbReference>
<dbReference type="EMBL" id="JARQZJ010000124">
    <property type="protein sequence ID" value="KAK9889907.1"/>
    <property type="molecule type" value="Genomic_DNA"/>
</dbReference>
<proteinExistence type="predicted"/>